<keyword evidence="7" id="KW-0418">Kinase</keyword>
<dbReference type="GO" id="GO:0016301">
    <property type="term" value="F:kinase activity"/>
    <property type="evidence" value="ECO:0007669"/>
    <property type="project" value="UniProtKB-KW"/>
</dbReference>
<name>A0A9D2KPX0_9BACT</name>
<evidence type="ECO:0000256" key="7">
    <source>
        <dbReference type="ARBA" id="ARBA00022777"/>
    </source>
</evidence>
<dbReference type="Pfam" id="PF01288">
    <property type="entry name" value="HPPK"/>
    <property type="match status" value="1"/>
</dbReference>
<comment type="function">
    <text evidence="10">Catalyzes the transfer of pyrophosphate from adenosine triphosphate (ATP) to 6-hydroxymethyl-7,8-dihydropterin, an enzymatic step in folate biosynthesis pathway.</text>
</comment>
<feature type="domain" description="7,8-dihydro-6-hydroxymethylpterin-pyrophosphokinase" evidence="13">
    <location>
        <begin position="10"/>
        <end position="143"/>
    </location>
</feature>
<evidence type="ECO:0000256" key="2">
    <source>
        <dbReference type="ARBA" id="ARBA00005810"/>
    </source>
</evidence>
<gene>
    <name evidence="14" type="primary">folK</name>
    <name evidence="14" type="ORF">H9784_06560</name>
</gene>
<keyword evidence="5 14" id="KW-0808">Transferase</keyword>
<evidence type="ECO:0000256" key="8">
    <source>
        <dbReference type="ARBA" id="ARBA00022840"/>
    </source>
</evidence>
<evidence type="ECO:0000256" key="5">
    <source>
        <dbReference type="ARBA" id="ARBA00022679"/>
    </source>
</evidence>
<evidence type="ECO:0000256" key="6">
    <source>
        <dbReference type="ARBA" id="ARBA00022741"/>
    </source>
</evidence>
<dbReference type="PANTHER" id="PTHR43071">
    <property type="entry name" value="2-AMINO-4-HYDROXY-6-HYDROXYMETHYLDIHYDROPTERIDINE PYROPHOSPHOKINASE"/>
    <property type="match status" value="1"/>
</dbReference>
<evidence type="ECO:0000256" key="11">
    <source>
        <dbReference type="ARBA" id="ARBA00029766"/>
    </source>
</evidence>
<comment type="pathway">
    <text evidence="1">Cofactor biosynthesis; tetrahydrofolate biosynthesis; 2-amino-4-hydroxy-6-hydroxymethyl-7,8-dihydropteridine diphosphate from 7,8-dihydroneopterin triphosphate: step 4/4.</text>
</comment>
<keyword evidence="8" id="KW-0067">ATP-binding</keyword>
<dbReference type="GO" id="GO:0003848">
    <property type="term" value="F:2-amino-4-hydroxy-6-hydroxymethyldihydropteridine diphosphokinase activity"/>
    <property type="evidence" value="ECO:0007669"/>
    <property type="project" value="UniProtKB-EC"/>
</dbReference>
<evidence type="ECO:0000259" key="13">
    <source>
        <dbReference type="Pfam" id="PF01288"/>
    </source>
</evidence>
<dbReference type="AlphaFoldDB" id="A0A9D2KPX0"/>
<dbReference type="GO" id="GO:0046656">
    <property type="term" value="P:folic acid biosynthetic process"/>
    <property type="evidence" value="ECO:0007669"/>
    <property type="project" value="UniProtKB-KW"/>
</dbReference>
<dbReference type="SUPFAM" id="SSF55083">
    <property type="entry name" value="6-hydroxymethyl-7,8-dihydropterin pyrophosphokinase, HPPK"/>
    <property type="match status" value="1"/>
</dbReference>
<evidence type="ECO:0000256" key="10">
    <source>
        <dbReference type="ARBA" id="ARBA00029409"/>
    </source>
</evidence>
<dbReference type="Gene3D" id="3.30.70.560">
    <property type="entry name" value="7,8-Dihydro-6-hydroxymethylpterin-pyrophosphokinase HPPK"/>
    <property type="match status" value="1"/>
</dbReference>
<evidence type="ECO:0000256" key="12">
    <source>
        <dbReference type="ARBA" id="ARBA00033413"/>
    </source>
</evidence>
<dbReference type="NCBIfam" id="TIGR01498">
    <property type="entry name" value="folK"/>
    <property type="match status" value="1"/>
</dbReference>
<evidence type="ECO:0000256" key="3">
    <source>
        <dbReference type="ARBA" id="ARBA00013253"/>
    </source>
</evidence>
<proteinExistence type="inferred from homology"/>
<keyword evidence="6" id="KW-0547">Nucleotide-binding</keyword>
<sequence length="170" mass="19033">MKPTADILAYVGLGSNAADAAHRLDAAQAALERLEGVRLVRAASRYATEPQGYADQPWFENTVLELAVDGRCWQAREFLAALLGMEAALGRRRDPSLRFGPRAIDMDLLLFGEQSSVDEHCLLPHPRLCERAFVLVPLAELVPDRLVNGLSVQQWLDRLVWRREGRAIFQ</sequence>
<comment type="caution">
    <text evidence="14">The sequence shown here is derived from an EMBL/GenBank/DDBJ whole genome shotgun (WGS) entry which is preliminary data.</text>
</comment>
<evidence type="ECO:0000256" key="9">
    <source>
        <dbReference type="ARBA" id="ARBA00022909"/>
    </source>
</evidence>
<evidence type="ECO:0000256" key="4">
    <source>
        <dbReference type="ARBA" id="ARBA00016218"/>
    </source>
</evidence>
<dbReference type="Proteomes" id="UP000823821">
    <property type="component" value="Unassembled WGS sequence"/>
</dbReference>
<comment type="similarity">
    <text evidence="2">Belongs to the HPPK family.</text>
</comment>
<dbReference type="EC" id="2.7.6.3" evidence="3"/>
<reference evidence="14" key="1">
    <citation type="journal article" date="2021" name="PeerJ">
        <title>Extensive microbial diversity within the chicken gut microbiome revealed by metagenomics and culture.</title>
        <authorList>
            <person name="Gilroy R."/>
            <person name="Ravi A."/>
            <person name="Getino M."/>
            <person name="Pursley I."/>
            <person name="Horton D.L."/>
            <person name="Alikhan N.F."/>
            <person name="Baker D."/>
            <person name="Gharbi K."/>
            <person name="Hall N."/>
            <person name="Watson M."/>
            <person name="Adriaenssens E.M."/>
            <person name="Foster-Nyarko E."/>
            <person name="Jarju S."/>
            <person name="Secka A."/>
            <person name="Antonio M."/>
            <person name="Oren A."/>
            <person name="Chaudhuri R.R."/>
            <person name="La Ragione R."/>
            <person name="Hildebrand F."/>
            <person name="Pallen M.J."/>
        </authorList>
    </citation>
    <scope>NUCLEOTIDE SEQUENCE</scope>
    <source>
        <strain evidence="14">5032</strain>
    </source>
</reference>
<evidence type="ECO:0000256" key="1">
    <source>
        <dbReference type="ARBA" id="ARBA00005051"/>
    </source>
</evidence>
<dbReference type="EMBL" id="DWZD01000040">
    <property type="protein sequence ID" value="HJA79212.1"/>
    <property type="molecule type" value="Genomic_DNA"/>
</dbReference>
<dbReference type="PANTHER" id="PTHR43071:SF1">
    <property type="entry name" value="2-AMINO-4-HYDROXY-6-HYDROXYMETHYLDIHYDROPTERIDINE PYROPHOSPHOKINASE"/>
    <property type="match status" value="1"/>
</dbReference>
<dbReference type="GO" id="GO:0005524">
    <property type="term" value="F:ATP binding"/>
    <property type="evidence" value="ECO:0007669"/>
    <property type="project" value="UniProtKB-KW"/>
</dbReference>
<keyword evidence="9" id="KW-0289">Folate biosynthesis</keyword>
<protein>
    <recommendedName>
        <fullName evidence="4">2-amino-4-hydroxy-6-hydroxymethyldihydropteridine pyrophosphokinase</fullName>
        <ecNumber evidence="3">2.7.6.3</ecNumber>
    </recommendedName>
    <alternativeName>
        <fullName evidence="11">6-hydroxymethyl-7,8-dihydropterin pyrophosphokinase</fullName>
    </alternativeName>
    <alternativeName>
        <fullName evidence="12">7,8-dihydro-6-hydroxymethylpterin-pyrophosphokinase</fullName>
    </alternativeName>
</protein>
<accession>A0A9D2KPX0</accession>
<organism evidence="14 15">
    <name type="scientific">Candidatus Desulfovibrio intestinavium</name>
    <dbReference type="NCBI Taxonomy" id="2838534"/>
    <lineage>
        <taxon>Bacteria</taxon>
        <taxon>Pseudomonadati</taxon>
        <taxon>Thermodesulfobacteriota</taxon>
        <taxon>Desulfovibrionia</taxon>
        <taxon>Desulfovibrionales</taxon>
        <taxon>Desulfovibrionaceae</taxon>
        <taxon>Desulfovibrio</taxon>
    </lineage>
</organism>
<evidence type="ECO:0000313" key="14">
    <source>
        <dbReference type="EMBL" id="HJA79212.1"/>
    </source>
</evidence>
<reference evidence="14" key="2">
    <citation type="submission" date="2021-04" db="EMBL/GenBank/DDBJ databases">
        <authorList>
            <person name="Gilroy R."/>
        </authorList>
    </citation>
    <scope>NUCLEOTIDE SEQUENCE</scope>
    <source>
        <strain evidence="14">5032</strain>
    </source>
</reference>
<dbReference type="CDD" id="cd00483">
    <property type="entry name" value="HPPK"/>
    <property type="match status" value="1"/>
</dbReference>
<evidence type="ECO:0000313" key="15">
    <source>
        <dbReference type="Proteomes" id="UP000823821"/>
    </source>
</evidence>
<dbReference type="InterPro" id="IPR035907">
    <property type="entry name" value="Hppk_sf"/>
</dbReference>
<dbReference type="InterPro" id="IPR000550">
    <property type="entry name" value="Hppk"/>
</dbReference>